<evidence type="ECO:0000259" key="5">
    <source>
        <dbReference type="PROSITE" id="PS50893"/>
    </source>
</evidence>
<dbReference type="GO" id="GO:0005524">
    <property type="term" value="F:ATP binding"/>
    <property type="evidence" value="ECO:0007669"/>
    <property type="project" value="UniProtKB-KW"/>
</dbReference>
<evidence type="ECO:0000313" key="6">
    <source>
        <dbReference type="EMBL" id="MCP9000689.1"/>
    </source>
</evidence>
<dbReference type="EMBL" id="JANCLV010000008">
    <property type="protein sequence ID" value="MCP9000689.1"/>
    <property type="molecule type" value="Genomic_DNA"/>
</dbReference>
<dbReference type="SMART" id="SM00382">
    <property type="entry name" value="AAA"/>
    <property type="match status" value="1"/>
</dbReference>
<dbReference type="PANTHER" id="PTHR43335:SF4">
    <property type="entry name" value="ABC TRANSPORTER, ATP-BINDING PROTEIN"/>
    <property type="match status" value="1"/>
</dbReference>
<dbReference type="PROSITE" id="PS00211">
    <property type="entry name" value="ABC_TRANSPORTER_1"/>
    <property type="match status" value="1"/>
</dbReference>
<dbReference type="InterPro" id="IPR003593">
    <property type="entry name" value="AAA+_ATPase"/>
</dbReference>
<accession>A0ABT1LS18</accession>
<dbReference type="Gene3D" id="3.40.50.300">
    <property type="entry name" value="P-loop containing nucleotide triphosphate hydrolases"/>
    <property type="match status" value="1"/>
</dbReference>
<dbReference type="InterPro" id="IPR017871">
    <property type="entry name" value="ABC_transporter-like_CS"/>
</dbReference>
<gene>
    <name evidence="6" type="ORF">NFC73_13255</name>
</gene>
<keyword evidence="7" id="KW-1185">Reference proteome</keyword>
<evidence type="ECO:0000256" key="1">
    <source>
        <dbReference type="ARBA" id="ARBA00005417"/>
    </source>
</evidence>
<evidence type="ECO:0000256" key="4">
    <source>
        <dbReference type="ARBA" id="ARBA00022840"/>
    </source>
</evidence>
<evidence type="ECO:0000256" key="2">
    <source>
        <dbReference type="ARBA" id="ARBA00022448"/>
    </source>
</evidence>
<dbReference type="SUPFAM" id="SSF52540">
    <property type="entry name" value="P-loop containing nucleoside triphosphate hydrolases"/>
    <property type="match status" value="1"/>
</dbReference>
<sequence>MTFGVSGISFAGVTKAYAGRNVVDSVSFDCPRGSITGFLGPNGAGKSTTLRVAAGLTRADAGEVLFDGRRREDLESPGRTIGFVLDPTALHPGRSLQETLKLNAMLLGAPRSAVQNALSVAGLESVRRKRVGSLSLGMRQRLVLGMALLAGPQFLVMDEPTNGLDADGALWVRNFLKHFSAQGGTVLLSSHLLRDMQAVADHIVMIDRGRIVASGTAAEFSVSSRTKATAVEPERLTEVCRRSGWGFDLSGREFLVDATPEDIGRACLEHGVVLTHLSNITESALEEKFLALTSGEFSSRNNNLEQIR</sequence>
<dbReference type="Pfam" id="PF00005">
    <property type="entry name" value="ABC_tran"/>
    <property type="match status" value="1"/>
</dbReference>
<evidence type="ECO:0000256" key="3">
    <source>
        <dbReference type="ARBA" id="ARBA00022741"/>
    </source>
</evidence>
<keyword evidence="2" id="KW-0813">Transport</keyword>
<feature type="domain" description="ABC transporter" evidence="5">
    <location>
        <begin position="8"/>
        <end position="233"/>
    </location>
</feature>
<keyword evidence="4 6" id="KW-0067">ATP-binding</keyword>
<comment type="caution">
    <text evidence="6">The sequence shown here is derived from an EMBL/GenBank/DDBJ whole genome shotgun (WGS) entry which is preliminary data.</text>
</comment>
<dbReference type="RefSeq" id="WP_254750903.1">
    <property type="nucleotide sequence ID" value="NZ_JANCLV010000008.1"/>
</dbReference>
<reference evidence="6 7" key="1">
    <citation type="submission" date="2022-06" db="EMBL/GenBank/DDBJ databases">
        <title>Pseudarthrobacter sp. strain RMG13 Genome sequencing and assembly.</title>
        <authorList>
            <person name="Kim I."/>
        </authorList>
    </citation>
    <scope>NUCLEOTIDE SEQUENCE [LARGE SCALE GENOMIC DNA]</scope>
    <source>
        <strain evidence="6 7">RMG13</strain>
    </source>
</reference>
<dbReference type="PANTHER" id="PTHR43335">
    <property type="entry name" value="ABC TRANSPORTER, ATP-BINDING PROTEIN"/>
    <property type="match status" value="1"/>
</dbReference>
<dbReference type="PROSITE" id="PS50893">
    <property type="entry name" value="ABC_TRANSPORTER_2"/>
    <property type="match status" value="1"/>
</dbReference>
<dbReference type="InterPro" id="IPR027417">
    <property type="entry name" value="P-loop_NTPase"/>
</dbReference>
<evidence type="ECO:0000313" key="7">
    <source>
        <dbReference type="Proteomes" id="UP001524318"/>
    </source>
</evidence>
<organism evidence="6 7">
    <name type="scientific">Pseudarthrobacter humi</name>
    <dbReference type="NCBI Taxonomy" id="2952523"/>
    <lineage>
        <taxon>Bacteria</taxon>
        <taxon>Bacillati</taxon>
        <taxon>Actinomycetota</taxon>
        <taxon>Actinomycetes</taxon>
        <taxon>Micrococcales</taxon>
        <taxon>Micrococcaceae</taxon>
        <taxon>Pseudarthrobacter</taxon>
    </lineage>
</organism>
<name>A0ABT1LS18_9MICC</name>
<comment type="similarity">
    <text evidence="1">Belongs to the ABC transporter superfamily.</text>
</comment>
<protein>
    <submittedName>
        <fullName evidence="6">ATP-binding cassette domain-containing protein</fullName>
    </submittedName>
</protein>
<dbReference type="Proteomes" id="UP001524318">
    <property type="component" value="Unassembled WGS sequence"/>
</dbReference>
<proteinExistence type="inferred from homology"/>
<keyword evidence="3" id="KW-0547">Nucleotide-binding</keyword>
<dbReference type="InterPro" id="IPR003439">
    <property type="entry name" value="ABC_transporter-like_ATP-bd"/>
</dbReference>